<evidence type="ECO:0000256" key="2">
    <source>
        <dbReference type="ARBA" id="ARBA00022737"/>
    </source>
</evidence>
<feature type="signal peptide" evidence="3">
    <location>
        <begin position="1"/>
        <end position="26"/>
    </location>
</feature>
<organism evidence="5 6">
    <name type="scientific">Nicotiana attenuata</name>
    <name type="common">Coyote tobacco</name>
    <dbReference type="NCBI Taxonomy" id="49451"/>
    <lineage>
        <taxon>Eukaryota</taxon>
        <taxon>Viridiplantae</taxon>
        <taxon>Streptophyta</taxon>
        <taxon>Embryophyta</taxon>
        <taxon>Tracheophyta</taxon>
        <taxon>Spermatophyta</taxon>
        <taxon>Magnoliopsida</taxon>
        <taxon>eudicotyledons</taxon>
        <taxon>Gunneridae</taxon>
        <taxon>Pentapetalae</taxon>
        <taxon>asterids</taxon>
        <taxon>lamiids</taxon>
        <taxon>Solanales</taxon>
        <taxon>Solanaceae</taxon>
        <taxon>Nicotianoideae</taxon>
        <taxon>Nicotianeae</taxon>
        <taxon>Nicotiana</taxon>
    </lineage>
</organism>
<dbReference type="Proteomes" id="UP000187609">
    <property type="component" value="Unassembled WGS sequence"/>
</dbReference>
<name>A0A314KXP1_NICAT</name>
<keyword evidence="2" id="KW-0677">Repeat</keyword>
<accession>A0A314KXP1</accession>
<feature type="chain" id="PRO_5016277139" description="Gnk2-homologous domain-containing protein" evidence="3">
    <location>
        <begin position="27"/>
        <end position="108"/>
    </location>
</feature>
<dbReference type="Pfam" id="PF01657">
    <property type="entry name" value="Stress-antifung"/>
    <property type="match status" value="1"/>
</dbReference>
<dbReference type="InterPro" id="IPR038408">
    <property type="entry name" value="GNK2_sf"/>
</dbReference>
<keyword evidence="6" id="KW-1185">Reference proteome</keyword>
<feature type="domain" description="Gnk2-homologous" evidence="4">
    <location>
        <begin position="29"/>
        <end position="108"/>
    </location>
</feature>
<evidence type="ECO:0000259" key="4">
    <source>
        <dbReference type="PROSITE" id="PS51473"/>
    </source>
</evidence>
<proteinExistence type="predicted"/>
<keyword evidence="1 3" id="KW-0732">Signal</keyword>
<dbReference type="Gene3D" id="3.30.430.20">
    <property type="entry name" value="Gnk2 domain, C-X8-C-X2-C motif"/>
    <property type="match status" value="1"/>
</dbReference>
<evidence type="ECO:0000313" key="5">
    <source>
        <dbReference type="EMBL" id="OIT34218.1"/>
    </source>
</evidence>
<dbReference type="PROSITE" id="PS51473">
    <property type="entry name" value="GNK2"/>
    <property type="match status" value="1"/>
</dbReference>
<gene>
    <name evidence="5" type="ORF">A4A49_53800</name>
</gene>
<dbReference type="AlphaFoldDB" id="A0A314KXP1"/>
<sequence length="108" mass="12066">MDSIFRMTILATFLIGILGFSSFVKSETNVKVDHICNGGTYDTTFDRTFVENLNFVLGALRDETPKVSGYNYYITSPFPNYPLAYGHATCDSTISFSDCDLCMSNARE</sequence>
<evidence type="ECO:0000256" key="3">
    <source>
        <dbReference type="SAM" id="SignalP"/>
    </source>
</evidence>
<reference evidence="5" key="1">
    <citation type="submission" date="2016-11" db="EMBL/GenBank/DDBJ databases">
        <title>The genome of Nicotiana attenuata.</title>
        <authorList>
            <person name="Xu S."/>
            <person name="Brockmoeller T."/>
            <person name="Gaquerel E."/>
            <person name="Navarro A."/>
            <person name="Kuhl H."/>
            <person name="Gase K."/>
            <person name="Ling Z."/>
            <person name="Zhou W."/>
            <person name="Kreitzer C."/>
            <person name="Stanke M."/>
            <person name="Tang H."/>
            <person name="Lyons E."/>
            <person name="Pandey P."/>
            <person name="Pandey S.P."/>
            <person name="Timmermann B."/>
            <person name="Baldwin I.T."/>
        </authorList>
    </citation>
    <scope>NUCLEOTIDE SEQUENCE [LARGE SCALE GENOMIC DNA]</scope>
    <source>
        <strain evidence="5">UT</strain>
    </source>
</reference>
<evidence type="ECO:0000256" key="1">
    <source>
        <dbReference type="ARBA" id="ARBA00022729"/>
    </source>
</evidence>
<comment type="caution">
    <text evidence="5">The sequence shown here is derived from an EMBL/GenBank/DDBJ whole genome shotgun (WGS) entry which is preliminary data.</text>
</comment>
<protein>
    <recommendedName>
        <fullName evidence="4">Gnk2-homologous domain-containing protein</fullName>
    </recommendedName>
</protein>
<evidence type="ECO:0000313" key="6">
    <source>
        <dbReference type="Proteomes" id="UP000187609"/>
    </source>
</evidence>
<dbReference type="EMBL" id="MJEQ01000744">
    <property type="protein sequence ID" value="OIT34218.1"/>
    <property type="molecule type" value="Genomic_DNA"/>
</dbReference>
<dbReference type="InterPro" id="IPR002902">
    <property type="entry name" value="GNK2"/>
</dbReference>
<dbReference type="SMR" id="A0A314KXP1"/>
<dbReference type="Gramene" id="OIT34218">
    <property type="protein sequence ID" value="OIT34218"/>
    <property type="gene ID" value="A4A49_53800"/>
</dbReference>